<evidence type="ECO:0000313" key="1">
    <source>
        <dbReference type="EMBL" id="ABX08664.1"/>
    </source>
</evidence>
<gene>
    <name evidence="1" type="ordered locus">P9211_07331</name>
</gene>
<dbReference type="KEGG" id="pmj:P9211_07331"/>
<proteinExistence type="predicted"/>
<sequence>MQMSKQHQKLLKLSVKAQKCIDRKAAKKLIRKAEKIHSKLSA</sequence>
<organism evidence="1 2">
    <name type="scientific">Prochlorococcus marinus (strain MIT 9211)</name>
    <dbReference type="NCBI Taxonomy" id="93059"/>
    <lineage>
        <taxon>Bacteria</taxon>
        <taxon>Bacillati</taxon>
        <taxon>Cyanobacteriota</taxon>
        <taxon>Cyanophyceae</taxon>
        <taxon>Synechococcales</taxon>
        <taxon>Prochlorococcaceae</taxon>
        <taxon>Prochlorococcus</taxon>
    </lineage>
</organism>
<dbReference type="eggNOG" id="ENOG5030SD6">
    <property type="taxonomic scope" value="Bacteria"/>
</dbReference>
<protein>
    <submittedName>
        <fullName evidence="1">Uncharacterized protein</fullName>
    </submittedName>
</protein>
<dbReference type="STRING" id="93059.P9211_07331"/>
<dbReference type="AlphaFoldDB" id="A9BA02"/>
<reference evidence="1 2" key="1">
    <citation type="journal article" date="2007" name="PLoS Genet.">
        <title>Patterns and implications of gene gain and loss in the evolution of Prochlorococcus.</title>
        <authorList>
            <person name="Kettler G.C."/>
            <person name="Martiny A.C."/>
            <person name="Huang K."/>
            <person name="Zucker J."/>
            <person name="Coleman M.L."/>
            <person name="Rodrigue S."/>
            <person name="Chen F."/>
            <person name="Lapidus A."/>
            <person name="Ferriera S."/>
            <person name="Johnson J."/>
            <person name="Steglich C."/>
            <person name="Church G.M."/>
            <person name="Richardson P."/>
            <person name="Chisholm S.W."/>
        </authorList>
    </citation>
    <scope>NUCLEOTIDE SEQUENCE [LARGE SCALE GENOMIC DNA]</scope>
    <source>
        <strain evidence="2">MIT 9211</strain>
    </source>
</reference>
<accession>A9BA02</accession>
<evidence type="ECO:0000313" key="2">
    <source>
        <dbReference type="Proteomes" id="UP000000788"/>
    </source>
</evidence>
<dbReference type="Proteomes" id="UP000000788">
    <property type="component" value="Chromosome"/>
</dbReference>
<name>A9BA02_PROM4</name>
<keyword evidence="2" id="KW-1185">Reference proteome</keyword>
<dbReference type="EMBL" id="CP000878">
    <property type="protein sequence ID" value="ABX08664.1"/>
    <property type="molecule type" value="Genomic_DNA"/>
</dbReference>
<dbReference type="HOGENOM" id="CLU_210395_2_0_3"/>